<dbReference type="STRING" id="568899.SAMN05192534_112105"/>
<dbReference type="RefSeq" id="WP_091273844.1">
    <property type="nucleotide sequence ID" value="NZ_FNDK01000012.1"/>
</dbReference>
<evidence type="ECO:0000313" key="4">
    <source>
        <dbReference type="EMBL" id="SDH83482.1"/>
    </source>
</evidence>
<dbReference type="Pfam" id="PF07486">
    <property type="entry name" value="Hydrolase_2"/>
    <property type="match status" value="1"/>
</dbReference>
<dbReference type="InterPro" id="IPR036365">
    <property type="entry name" value="PGBD-like_sf"/>
</dbReference>
<feature type="domain" description="Cell wall hydrolase SleB" evidence="3">
    <location>
        <begin position="110"/>
        <end position="208"/>
    </location>
</feature>
<dbReference type="InterPro" id="IPR036366">
    <property type="entry name" value="PGBDSf"/>
</dbReference>
<dbReference type="SUPFAM" id="SSF47090">
    <property type="entry name" value="PGBD-like"/>
    <property type="match status" value="1"/>
</dbReference>
<feature type="signal peptide" evidence="1">
    <location>
        <begin position="1"/>
        <end position="23"/>
    </location>
</feature>
<dbReference type="AlphaFoldDB" id="A0A1G8FMX4"/>
<dbReference type="Gene3D" id="6.20.240.60">
    <property type="match status" value="1"/>
</dbReference>
<proteinExistence type="predicted"/>
<dbReference type="Pfam" id="PF01471">
    <property type="entry name" value="PG_binding_1"/>
    <property type="match status" value="1"/>
</dbReference>
<feature type="chain" id="PRO_5039080531" evidence="1">
    <location>
        <begin position="24"/>
        <end position="209"/>
    </location>
</feature>
<evidence type="ECO:0000259" key="2">
    <source>
        <dbReference type="Pfam" id="PF01471"/>
    </source>
</evidence>
<accession>A0A1G8FMX4</accession>
<gene>
    <name evidence="4" type="ORF">SAMN05192534_112105</name>
</gene>
<dbReference type="Gene3D" id="1.10.10.2520">
    <property type="entry name" value="Cell wall hydrolase SleB, domain 1"/>
    <property type="match status" value="1"/>
</dbReference>
<dbReference type="Proteomes" id="UP000199163">
    <property type="component" value="Unassembled WGS sequence"/>
</dbReference>
<dbReference type="InterPro" id="IPR011105">
    <property type="entry name" value="Cell_wall_hydrolase_SleB"/>
</dbReference>
<dbReference type="GO" id="GO:0016787">
    <property type="term" value="F:hydrolase activity"/>
    <property type="evidence" value="ECO:0007669"/>
    <property type="project" value="InterPro"/>
</dbReference>
<dbReference type="InterPro" id="IPR042047">
    <property type="entry name" value="SleB_dom1"/>
</dbReference>
<reference evidence="4 5" key="1">
    <citation type="submission" date="2016-10" db="EMBL/GenBank/DDBJ databases">
        <authorList>
            <person name="de Groot N.N."/>
        </authorList>
    </citation>
    <scope>NUCLEOTIDE SEQUENCE [LARGE SCALE GENOMIC DNA]</scope>
    <source>
        <strain evidence="4 5">DSM 21632</strain>
    </source>
</reference>
<protein>
    <submittedName>
        <fullName evidence="4">N-acetylmuramoyl-L-alanine amidase</fullName>
    </submittedName>
</protein>
<organism evidence="4 5">
    <name type="scientific">Alteribacillus persepolensis</name>
    <dbReference type="NCBI Taxonomy" id="568899"/>
    <lineage>
        <taxon>Bacteria</taxon>
        <taxon>Bacillati</taxon>
        <taxon>Bacillota</taxon>
        <taxon>Bacilli</taxon>
        <taxon>Bacillales</taxon>
        <taxon>Bacillaceae</taxon>
        <taxon>Alteribacillus</taxon>
    </lineage>
</organism>
<evidence type="ECO:0000259" key="3">
    <source>
        <dbReference type="Pfam" id="PF07486"/>
    </source>
</evidence>
<dbReference type="EMBL" id="FNDK01000012">
    <property type="protein sequence ID" value="SDH83482.1"/>
    <property type="molecule type" value="Genomic_DNA"/>
</dbReference>
<evidence type="ECO:0000313" key="5">
    <source>
        <dbReference type="Proteomes" id="UP000199163"/>
    </source>
</evidence>
<sequence length="209" mass="23252">MRKKARYCSVVLMSALMCFILSTERMQGESSVLKKEDRGKEVVELQQTLINMGYLHSNATGYYGPLTTEAIKQFQRDFGLLIDGIAGTNTTQQLEDVRKIAKVVHGEARGESFNGQVAVAAVIKNRLQSPEFPGTVEGVIKEKNAFTAVADGQYHLEPNAEAYRAVKDAWQGTDPSQGAHYYYNPVLATSEWIFTRTTQKQIGNHVFAN</sequence>
<name>A0A1G8FMX4_9BACI</name>
<dbReference type="OrthoDB" id="9785345at2"/>
<dbReference type="InterPro" id="IPR002477">
    <property type="entry name" value="Peptidoglycan-bd-like"/>
</dbReference>
<keyword evidence="1" id="KW-0732">Signal</keyword>
<feature type="domain" description="Peptidoglycan binding-like" evidence="2">
    <location>
        <begin position="38"/>
        <end position="94"/>
    </location>
</feature>
<keyword evidence="5" id="KW-1185">Reference proteome</keyword>
<dbReference type="Gene3D" id="1.10.101.10">
    <property type="entry name" value="PGBD-like superfamily/PGBD"/>
    <property type="match status" value="1"/>
</dbReference>
<evidence type="ECO:0000256" key="1">
    <source>
        <dbReference type="SAM" id="SignalP"/>
    </source>
</evidence>